<comment type="caution">
    <text evidence="1">The sequence shown here is derived from an EMBL/GenBank/DDBJ whole genome shotgun (WGS) entry which is preliminary data.</text>
</comment>
<evidence type="ECO:0000313" key="2">
    <source>
        <dbReference type="Proteomes" id="UP000824139"/>
    </source>
</evidence>
<dbReference type="Proteomes" id="UP000824139">
    <property type="component" value="Unassembled WGS sequence"/>
</dbReference>
<name>A0A9D1FXG5_9BACT</name>
<proteinExistence type="predicted"/>
<reference evidence="1" key="2">
    <citation type="journal article" date="2021" name="PeerJ">
        <title>Extensive microbial diversity within the chicken gut microbiome revealed by metagenomics and culture.</title>
        <authorList>
            <person name="Gilroy R."/>
            <person name="Ravi A."/>
            <person name="Getino M."/>
            <person name="Pursley I."/>
            <person name="Horton D.L."/>
            <person name="Alikhan N.F."/>
            <person name="Baker D."/>
            <person name="Gharbi K."/>
            <person name="Hall N."/>
            <person name="Watson M."/>
            <person name="Adriaenssens E.M."/>
            <person name="Foster-Nyarko E."/>
            <person name="Jarju S."/>
            <person name="Secka A."/>
            <person name="Antonio M."/>
            <person name="Oren A."/>
            <person name="Chaudhuri R.R."/>
            <person name="La Ragione R."/>
            <person name="Hildebrand F."/>
            <person name="Pallen M.J."/>
        </authorList>
    </citation>
    <scope>NUCLEOTIDE SEQUENCE</scope>
    <source>
        <strain evidence="1">CHK152-2994</strain>
    </source>
</reference>
<organism evidence="1 2">
    <name type="scientific">Candidatus Scatenecus faecavium</name>
    <dbReference type="NCBI Taxonomy" id="2840915"/>
    <lineage>
        <taxon>Bacteria</taxon>
        <taxon>Candidatus Scatenecus</taxon>
    </lineage>
</organism>
<dbReference type="AlphaFoldDB" id="A0A9D1FXG5"/>
<protein>
    <submittedName>
        <fullName evidence="1">Uncharacterized protein</fullName>
    </submittedName>
</protein>
<evidence type="ECO:0000313" key="1">
    <source>
        <dbReference type="EMBL" id="HIS83743.1"/>
    </source>
</evidence>
<accession>A0A9D1FXG5</accession>
<reference evidence="1" key="1">
    <citation type="submission" date="2020-10" db="EMBL/GenBank/DDBJ databases">
        <authorList>
            <person name="Gilroy R."/>
        </authorList>
    </citation>
    <scope>NUCLEOTIDE SEQUENCE</scope>
    <source>
        <strain evidence="1">CHK152-2994</strain>
    </source>
</reference>
<dbReference type="EMBL" id="DVJO01000198">
    <property type="protein sequence ID" value="HIS83743.1"/>
    <property type="molecule type" value="Genomic_DNA"/>
</dbReference>
<gene>
    <name evidence="1" type="ORF">IAD41_09095</name>
</gene>
<sequence>MFACKSEIIRNLINIGIYSERFAKTVDLYTDDLLSNNRFANIRLMNIDDKELRQEIMNINKRELLLSKILI</sequence>